<accession>A0A430K5X5</accession>
<sequence>MKKLLLSALAIGALAFSSCNEDDEPPVAEVVATCNDGIQNQGETGVDCGGPNCQPCTEATATCNDGIQNGDETGVDVGGSCAEIITVSGEISTDTTWSANNIYLLAGKVVVGVDKTLTIEPGTIIKGKPGSGSLASALIVQRGSKLIAKGTAEKPIIFTAEADNIAIGQTAGTNLDEGDRGLWGGLIVLGRASGSFKGDVTEVQIEGIPADDTFGLYGPGDALNDDDNSGELQYISIRHGGALIGEGNEINGLTLGSVGRGTLIDNIEVVGNVDDGIEFFGGTVNATNLFVWAQGDDALDIDQAYSGTIDNAVVVSGEASDHAFEIDGPEGSLEGSFTLQNTTIFGSATAADGEYADYRSNAMGTTKNIYAVGFQAGKDVELDANDVAQNYLDGKLKFEAWQVVGFDHSIFAEKVKKDDDGNEVESTIILTPTFTERAADWTTQVEAGAQTVGADLSAFAWTYANAKASLGF</sequence>
<name>A0A430K5X5_9FLAO</name>
<feature type="signal peptide" evidence="1">
    <location>
        <begin position="1"/>
        <end position="21"/>
    </location>
</feature>
<keyword evidence="1" id="KW-0732">Signal</keyword>
<evidence type="ECO:0008006" key="4">
    <source>
        <dbReference type="Google" id="ProtNLM"/>
    </source>
</evidence>
<evidence type="ECO:0000313" key="2">
    <source>
        <dbReference type="EMBL" id="RTE54453.1"/>
    </source>
</evidence>
<feature type="chain" id="PRO_5019181027" description="T9SS C-terminal target domain-containing protein" evidence="1">
    <location>
        <begin position="22"/>
        <end position="472"/>
    </location>
</feature>
<proteinExistence type="predicted"/>
<dbReference type="PANTHER" id="PTHR41339">
    <property type="entry name" value="LIPL48"/>
    <property type="match status" value="1"/>
</dbReference>
<comment type="caution">
    <text evidence="2">The sequence shown here is derived from an EMBL/GenBank/DDBJ whole genome shotgun (WGS) entry which is preliminary data.</text>
</comment>
<reference evidence="2 3" key="1">
    <citation type="submission" date="2018-11" db="EMBL/GenBank/DDBJ databases">
        <title>Arenibacter aquaticus sp.nov., a marine bacterium isolated from surface seawater in the South China Sea.</title>
        <authorList>
            <person name="Guo J."/>
            <person name="Sun J."/>
        </authorList>
    </citation>
    <scope>NUCLEOTIDE SEQUENCE [LARGE SCALE GENOMIC DNA]</scope>
    <source>
        <strain evidence="2 3">GUO666</strain>
    </source>
</reference>
<dbReference type="SUPFAM" id="SSF51126">
    <property type="entry name" value="Pectin lyase-like"/>
    <property type="match status" value="1"/>
</dbReference>
<dbReference type="OrthoDB" id="1521716at2"/>
<dbReference type="PANTHER" id="PTHR41339:SF1">
    <property type="entry name" value="SECRETED PROTEIN"/>
    <property type="match status" value="1"/>
</dbReference>
<dbReference type="AlphaFoldDB" id="A0A430K5X5"/>
<gene>
    <name evidence="2" type="ORF">EHW67_04615</name>
</gene>
<protein>
    <recommendedName>
        <fullName evidence="4">T9SS C-terminal target domain-containing protein</fullName>
    </recommendedName>
</protein>
<dbReference type="RefSeq" id="WP_126161186.1">
    <property type="nucleotide sequence ID" value="NZ_RQPJ01000002.1"/>
</dbReference>
<dbReference type="PROSITE" id="PS51257">
    <property type="entry name" value="PROKAR_LIPOPROTEIN"/>
    <property type="match status" value="1"/>
</dbReference>
<dbReference type="InterPro" id="IPR011050">
    <property type="entry name" value="Pectin_lyase_fold/virulence"/>
</dbReference>
<organism evidence="2 3">
    <name type="scientific">Arenibacter aquaticus</name>
    <dbReference type="NCBI Taxonomy" id="2489054"/>
    <lineage>
        <taxon>Bacteria</taxon>
        <taxon>Pseudomonadati</taxon>
        <taxon>Bacteroidota</taxon>
        <taxon>Flavobacteriia</taxon>
        <taxon>Flavobacteriales</taxon>
        <taxon>Flavobacteriaceae</taxon>
        <taxon>Arenibacter</taxon>
    </lineage>
</organism>
<dbReference type="Proteomes" id="UP000267585">
    <property type="component" value="Unassembled WGS sequence"/>
</dbReference>
<keyword evidence="3" id="KW-1185">Reference proteome</keyword>
<dbReference type="EMBL" id="RQPJ01000002">
    <property type="protein sequence ID" value="RTE54453.1"/>
    <property type="molecule type" value="Genomic_DNA"/>
</dbReference>
<evidence type="ECO:0000313" key="3">
    <source>
        <dbReference type="Proteomes" id="UP000267585"/>
    </source>
</evidence>
<evidence type="ECO:0000256" key="1">
    <source>
        <dbReference type="SAM" id="SignalP"/>
    </source>
</evidence>